<sequence length="103" mass="11756">MGVHAFLARAEVAPWEVMEVLYSSRRRVRPARTRDGLPVTTVWGRTDAGRPLVVMLRQVVSQHTRDLPRGETGIPSQARWEILMAAEMRPQQLGEHTAWEANR</sequence>
<name>A0A846XXA2_9NOCA</name>
<keyword evidence="2" id="KW-1185">Reference proteome</keyword>
<accession>A0A846XXA2</accession>
<gene>
    <name evidence="1" type="ORF">HGA08_16325</name>
</gene>
<organism evidence="1 2">
    <name type="scientific">Nocardia vermiculata</name>
    <dbReference type="NCBI Taxonomy" id="257274"/>
    <lineage>
        <taxon>Bacteria</taxon>
        <taxon>Bacillati</taxon>
        <taxon>Actinomycetota</taxon>
        <taxon>Actinomycetes</taxon>
        <taxon>Mycobacteriales</taxon>
        <taxon>Nocardiaceae</taxon>
        <taxon>Nocardia</taxon>
    </lineage>
</organism>
<comment type="caution">
    <text evidence="1">The sequence shown here is derived from an EMBL/GenBank/DDBJ whole genome shotgun (WGS) entry which is preliminary data.</text>
</comment>
<evidence type="ECO:0000313" key="1">
    <source>
        <dbReference type="EMBL" id="NKY51786.1"/>
    </source>
</evidence>
<evidence type="ECO:0000313" key="2">
    <source>
        <dbReference type="Proteomes" id="UP000565711"/>
    </source>
</evidence>
<proteinExistence type="predicted"/>
<dbReference type="Proteomes" id="UP000565711">
    <property type="component" value="Unassembled WGS sequence"/>
</dbReference>
<dbReference type="AlphaFoldDB" id="A0A846XXA2"/>
<reference evidence="1 2" key="1">
    <citation type="submission" date="2020-04" db="EMBL/GenBank/DDBJ databases">
        <title>MicrobeNet Type strains.</title>
        <authorList>
            <person name="Nicholson A.C."/>
        </authorList>
    </citation>
    <scope>NUCLEOTIDE SEQUENCE [LARGE SCALE GENOMIC DNA]</scope>
    <source>
        <strain evidence="1 2">JCM 12354</strain>
    </source>
</reference>
<dbReference type="EMBL" id="JAAXOP010000008">
    <property type="protein sequence ID" value="NKY51786.1"/>
    <property type="molecule type" value="Genomic_DNA"/>
</dbReference>
<protein>
    <submittedName>
        <fullName evidence="1">Uncharacterized protein</fullName>
    </submittedName>
</protein>